<dbReference type="RefSeq" id="WP_014442075.1">
    <property type="nucleotide sequence ID" value="NC_017093.1"/>
</dbReference>
<dbReference type="Proteomes" id="UP000007882">
    <property type="component" value="Chromosome"/>
</dbReference>
<name>I0H2E3_ACTM4</name>
<evidence type="ECO:0000313" key="1">
    <source>
        <dbReference type="EMBL" id="BAL87180.1"/>
    </source>
</evidence>
<keyword evidence="2" id="KW-1185">Reference proteome</keyword>
<dbReference type="HOGENOM" id="CLU_2857580_0_0_11"/>
<dbReference type="AlphaFoldDB" id="I0H2E3"/>
<gene>
    <name evidence="1" type="ordered locus">AMIS_19600</name>
</gene>
<accession>I0H2E3</accession>
<dbReference type="STRING" id="512565.AMIS_19600"/>
<reference evidence="1 2" key="1">
    <citation type="submission" date="2012-02" db="EMBL/GenBank/DDBJ databases">
        <title>Complete genome sequence of Actinoplanes missouriensis 431 (= NBRC 102363).</title>
        <authorList>
            <person name="Ohnishi Y."/>
            <person name="Ishikawa J."/>
            <person name="Sekine M."/>
            <person name="Hosoyama A."/>
            <person name="Harada T."/>
            <person name="Narita H."/>
            <person name="Hata T."/>
            <person name="Konno Y."/>
            <person name="Tutikane K."/>
            <person name="Fujita N."/>
            <person name="Horinouchi S."/>
            <person name="Hayakawa M."/>
        </authorList>
    </citation>
    <scope>NUCLEOTIDE SEQUENCE [LARGE SCALE GENOMIC DNA]</scope>
    <source>
        <strain evidence="2">ATCC 14538 / DSM 43046 / CBS 188.64 / JCM 3121 / NBRC 102363 / NCIMB 12654 / NRRL B-3342 / UNCC 431</strain>
    </source>
</reference>
<proteinExistence type="predicted"/>
<dbReference type="PATRIC" id="fig|512565.3.peg.1969"/>
<sequence length="64" mass="6844">MTAKIRTNDRVTLADDPTVYTVYDISRGGEQVNVTAEGQPQCPCGCGKWVDTADIVTVNGEVIA</sequence>
<dbReference type="KEGG" id="ams:AMIS_19600"/>
<protein>
    <submittedName>
        <fullName evidence="1">Uncharacterized protein</fullName>
    </submittedName>
</protein>
<evidence type="ECO:0000313" key="2">
    <source>
        <dbReference type="Proteomes" id="UP000007882"/>
    </source>
</evidence>
<organism evidence="1 2">
    <name type="scientific">Actinoplanes missouriensis (strain ATCC 14538 / DSM 43046 / CBS 188.64 / JCM 3121 / NBRC 102363 / NCIMB 12654 / NRRL B-3342 / UNCC 431)</name>
    <dbReference type="NCBI Taxonomy" id="512565"/>
    <lineage>
        <taxon>Bacteria</taxon>
        <taxon>Bacillati</taxon>
        <taxon>Actinomycetota</taxon>
        <taxon>Actinomycetes</taxon>
        <taxon>Micromonosporales</taxon>
        <taxon>Micromonosporaceae</taxon>
        <taxon>Actinoplanes</taxon>
    </lineage>
</organism>
<dbReference type="EMBL" id="AP012319">
    <property type="protein sequence ID" value="BAL87180.1"/>
    <property type="molecule type" value="Genomic_DNA"/>
</dbReference>